<dbReference type="EMBL" id="CABFNP030000426">
    <property type="protein sequence ID" value="CAI6014232.1"/>
    <property type="molecule type" value="Genomic_DNA"/>
</dbReference>
<reference evidence="2" key="1">
    <citation type="submission" date="2023-01" db="EMBL/GenBank/DDBJ databases">
        <authorList>
            <person name="Piombo E."/>
        </authorList>
    </citation>
    <scope>NUCLEOTIDE SEQUENCE</scope>
</reference>
<feature type="region of interest" description="Disordered" evidence="1">
    <location>
        <begin position="1"/>
        <end position="47"/>
    </location>
</feature>
<dbReference type="AlphaFoldDB" id="A0AA35PVT0"/>
<accession>A0AA35PVT0</accession>
<evidence type="ECO:0000313" key="2">
    <source>
        <dbReference type="EMBL" id="CAI6014232.1"/>
    </source>
</evidence>
<proteinExistence type="predicted"/>
<organism evidence="2 3">
    <name type="scientific">Clonostachys chloroleuca</name>
    <dbReference type="NCBI Taxonomy" id="1926264"/>
    <lineage>
        <taxon>Eukaryota</taxon>
        <taxon>Fungi</taxon>
        <taxon>Dikarya</taxon>
        <taxon>Ascomycota</taxon>
        <taxon>Pezizomycotina</taxon>
        <taxon>Sordariomycetes</taxon>
        <taxon>Hypocreomycetidae</taxon>
        <taxon>Hypocreales</taxon>
        <taxon>Bionectriaceae</taxon>
        <taxon>Clonostachys</taxon>
    </lineage>
</organism>
<feature type="compositionally biased region" description="Acidic residues" evidence="1">
    <location>
        <begin position="198"/>
        <end position="207"/>
    </location>
</feature>
<sequence length="220" mass="23890">MAELTGTQQVLVENSNRLSDNPLPASENTDGSGDHSIADGATTQPEESTGILAKLNEQVKEWATQTRTIFRNGRQNLIPLSIPLVQLRPNREATPLPVVQPNPMEAATTSDRRVTSRPLDLDLGVRLDSWATSLWVPKGDEYSFTGSGDLETTLRQDDGTLVSGSIDLSLRDHTTNGTGDPPSERHSLKRTRYHGDNSETDPEDIDCLEQSTTGAEGRGG</sequence>
<keyword evidence="3" id="KW-1185">Reference proteome</keyword>
<protein>
    <submittedName>
        <fullName evidence="2">Uncharacterized protein</fullName>
    </submittedName>
</protein>
<feature type="region of interest" description="Disordered" evidence="1">
    <location>
        <begin position="94"/>
        <end position="113"/>
    </location>
</feature>
<feature type="region of interest" description="Disordered" evidence="1">
    <location>
        <begin position="169"/>
        <end position="220"/>
    </location>
</feature>
<feature type="compositionally biased region" description="Polar residues" evidence="1">
    <location>
        <begin position="1"/>
        <end position="19"/>
    </location>
</feature>
<gene>
    <name evidence="2" type="ORF">CCHLO57077_00011333</name>
</gene>
<dbReference type="Proteomes" id="UP001160390">
    <property type="component" value="Unassembled WGS sequence"/>
</dbReference>
<comment type="caution">
    <text evidence="2">The sequence shown here is derived from an EMBL/GenBank/DDBJ whole genome shotgun (WGS) entry which is preliminary data.</text>
</comment>
<evidence type="ECO:0000256" key="1">
    <source>
        <dbReference type="SAM" id="MobiDB-lite"/>
    </source>
</evidence>
<name>A0AA35PVT0_9HYPO</name>
<evidence type="ECO:0000313" key="3">
    <source>
        <dbReference type="Proteomes" id="UP001160390"/>
    </source>
</evidence>